<accession>A0A833E3S9</accession>
<dbReference type="PANTHER" id="PTHR31118">
    <property type="entry name" value="CYCLASE-LIKE PROTEIN 2"/>
    <property type="match status" value="1"/>
</dbReference>
<name>A0A833E3S9_9EURY</name>
<dbReference type="GO" id="GO:0004061">
    <property type="term" value="F:arylformamidase activity"/>
    <property type="evidence" value="ECO:0007669"/>
    <property type="project" value="InterPro"/>
</dbReference>
<dbReference type="InterPro" id="IPR007325">
    <property type="entry name" value="KFase/CYL"/>
</dbReference>
<reference evidence="1" key="1">
    <citation type="journal article" date="2020" name="ISME J.">
        <title>Gammaproteobacteria mediating utilization of methyl-, sulfur- and petroleum organic compounds in deep ocean hydrothermal plumes.</title>
        <authorList>
            <person name="Zhou Z."/>
            <person name="Liu Y."/>
            <person name="Pan J."/>
            <person name="Cron B.R."/>
            <person name="Toner B.M."/>
            <person name="Anantharaman K."/>
            <person name="Breier J.A."/>
            <person name="Dick G.J."/>
            <person name="Li M."/>
        </authorList>
    </citation>
    <scope>NUCLEOTIDE SEQUENCE</scope>
    <source>
        <strain evidence="1">SZUA-1476</strain>
    </source>
</reference>
<dbReference type="Gene3D" id="3.50.30.50">
    <property type="entry name" value="Putative cyclase"/>
    <property type="match status" value="1"/>
</dbReference>
<dbReference type="InterPro" id="IPR037175">
    <property type="entry name" value="KFase_sf"/>
</dbReference>
<protein>
    <submittedName>
        <fullName evidence="1">Cyclase family protein</fullName>
    </submittedName>
</protein>
<dbReference type="Pfam" id="PF04199">
    <property type="entry name" value="Cyclase"/>
    <property type="match status" value="1"/>
</dbReference>
<dbReference type="PANTHER" id="PTHR31118:SF12">
    <property type="entry name" value="CYCLASE-LIKE PROTEIN 2"/>
    <property type="match status" value="1"/>
</dbReference>
<dbReference type="GO" id="GO:0019441">
    <property type="term" value="P:L-tryptophan catabolic process to kynurenine"/>
    <property type="evidence" value="ECO:0007669"/>
    <property type="project" value="InterPro"/>
</dbReference>
<comment type="caution">
    <text evidence="1">The sequence shown here is derived from an EMBL/GenBank/DDBJ whole genome shotgun (WGS) entry which is preliminary data.</text>
</comment>
<dbReference type="SUPFAM" id="SSF102198">
    <property type="entry name" value="Putative cyclase"/>
    <property type="match status" value="1"/>
</dbReference>
<gene>
    <name evidence="1" type="ORF">EYH24_08005</name>
</gene>
<proteinExistence type="predicted"/>
<dbReference type="EMBL" id="DQUR01000271">
    <property type="protein sequence ID" value="HIP89824.1"/>
    <property type="molecule type" value="Genomic_DNA"/>
</dbReference>
<sequence>MILDLTKALSEGLETYPGDPKVEIREWASLEKDGYYMNLLSFGEHSGTHVDAPAHFIKGGKTIDELSLEKFFGKAIV</sequence>
<dbReference type="AlphaFoldDB" id="A0A833E3S9"/>
<organism evidence="1 2">
    <name type="scientific">Thermococcus paralvinellae</name>
    <dbReference type="NCBI Taxonomy" id="582419"/>
    <lineage>
        <taxon>Archaea</taxon>
        <taxon>Methanobacteriati</taxon>
        <taxon>Methanobacteriota</taxon>
        <taxon>Thermococci</taxon>
        <taxon>Thermococcales</taxon>
        <taxon>Thermococcaceae</taxon>
        <taxon>Thermococcus</taxon>
    </lineage>
</organism>
<evidence type="ECO:0000313" key="2">
    <source>
        <dbReference type="Proteomes" id="UP000653692"/>
    </source>
</evidence>
<dbReference type="Proteomes" id="UP000653692">
    <property type="component" value="Unassembled WGS sequence"/>
</dbReference>
<feature type="non-terminal residue" evidence="1">
    <location>
        <position position="77"/>
    </location>
</feature>
<evidence type="ECO:0000313" key="1">
    <source>
        <dbReference type="EMBL" id="HIP89824.1"/>
    </source>
</evidence>